<organism evidence="3 4">
    <name type="scientific">Magnaporthiopsis poae (strain ATCC 64411 / 73-15)</name>
    <name type="common">Kentucky bluegrass fungus</name>
    <name type="synonym">Magnaporthe poae</name>
    <dbReference type="NCBI Taxonomy" id="644358"/>
    <lineage>
        <taxon>Eukaryota</taxon>
        <taxon>Fungi</taxon>
        <taxon>Dikarya</taxon>
        <taxon>Ascomycota</taxon>
        <taxon>Pezizomycotina</taxon>
        <taxon>Sordariomycetes</taxon>
        <taxon>Sordariomycetidae</taxon>
        <taxon>Magnaporthales</taxon>
        <taxon>Magnaporthaceae</taxon>
        <taxon>Magnaporthiopsis</taxon>
    </lineage>
</organism>
<dbReference type="EnsemblFungi" id="MAPG_08810T0">
    <property type="protein sequence ID" value="MAPG_08810T0"/>
    <property type="gene ID" value="MAPG_08810"/>
</dbReference>
<dbReference type="EMBL" id="ADBL01002150">
    <property type="status" value="NOT_ANNOTATED_CDS"/>
    <property type="molecule type" value="Genomic_DNA"/>
</dbReference>
<reference evidence="4" key="1">
    <citation type="submission" date="2010-05" db="EMBL/GenBank/DDBJ databases">
        <title>The genome sequence of Magnaporthe poae strain ATCC 64411.</title>
        <authorList>
            <person name="Ma L.-J."/>
            <person name="Dead R."/>
            <person name="Young S."/>
            <person name="Zeng Q."/>
            <person name="Koehrsen M."/>
            <person name="Alvarado L."/>
            <person name="Berlin A."/>
            <person name="Chapman S.B."/>
            <person name="Chen Z."/>
            <person name="Freedman E."/>
            <person name="Gellesch M."/>
            <person name="Goldberg J."/>
            <person name="Griggs A."/>
            <person name="Gujja S."/>
            <person name="Heilman E.R."/>
            <person name="Heiman D."/>
            <person name="Hepburn T."/>
            <person name="Howarth C."/>
            <person name="Jen D."/>
            <person name="Larson L."/>
            <person name="Mehta T."/>
            <person name="Neiman D."/>
            <person name="Pearson M."/>
            <person name="Roberts A."/>
            <person name="Saif S."/>
            <person name="Shea T."/>
            <person name="Shenoy N."/>
            <person name="Sisk P."/>
            <person name="Stolte C."/>
            <person name="Sykes S."/>
            <person name="Walk T."/>
            <person name="White J."/>
            <person name="Yandava C."/>
            <person name="Haas B."/>
            <person name="Nusbaum C."/>
            <person name="Birren B."/>
        </authorList>
    </citation>
    <scope>NUCLEOTIDE SEQUENCE [LARGE SCALE GENOMIC DNA]</scope>
    <source>
        <strain evidence="4">ATCC 64411 / 73-15</strain>
    </source>
</reference>
<reference evidence="3" key="4">
    <citation type="journal article" date="2015" name="G3 (Bethesda)">
        <title>Genome sequences of three phytopathogenic species of the Magnaporthaceae family of fungi.</title>
        <authorList>
            <person name="Okagaki L.H."/>
            <person name="Nunes C.C."/>
            <person name="Sailsbery J."/>
            <person name="Clay B."/>
            <person name="Brown D."/>
            <person name="John T."/>
            <person name="Oh Y."/>
            <person name="Young N."/>
            <person name="Fitzgerald M."/>
            <person name="Haas B.J."/>
            <person name="Zeng Q."/>
            <person name="Young S."/>
            <person name="Adiconis X."/>
            <person name="Fan L."/>
            <person name="Levin J.Z."/>
            <person name="Mitchell T.K."/>
            <person name="Okubara P.A."/>
            <person name="Farman M.L."/>
            <person name="Kohn L.M."/>
            <person name="Birren B."/>
            <person name="Ma L.-J."/>
            <person name="Dean R.A."/>
        </authorList>
    </citation>
    <scope>NUCLEOTIDE SEQUENCE</scope>
    <source>
        <strain evidence="3">ATCC 64411 / 73-15</strain>
    </source>
</reference>
<keyword evidence="4" id="KW-1185">Reference proteome</keyword>
<evidence type="ECO:0000313" key="2">
    <source>
        <dbReference type="EMBL" id="KLU89841.1"/>
    </source>
</evidence>
<dbReference type="VEuPathDB" id="FungiDB:MAPG_08810"/>
<reference evidence="2" key="3">
    <citation type="submission" date="2011-03" db="EMBL/GenBank/DDBJ databases">
        <title>Annotation of Magnaporthe poae ATCC 64411.</title>
        <authorList>
            <person name="Ma L.-J."/>
            <person name="Dead R."/>
            <person name="Young S.K."/>
            <person name="Zeng Q."/>
            <person name="Gargeya S."/>
            <person name="Fitzgerald M."/>
            <person name="Haas B."/>
            <person name="Abouelleil A."/>
            <person name="Alvarado L."/>
            <person name="Arachchi H.M."/>
            <person name="Berlin A."/>
            <person name="Brown A."/>
            <person name="Chapman S.B."/>
            <person name="Chen Z."/>
            <person name="Dunbar C."/>
            <person name="Freedman E."/>
            <person name="Gearin G."/>
            <person name="Gellesch M."/>
            <person name="Goldberg J."/>
            <person name="Griggs A."/>
            <person name="Gujja S."/>
            <person name="Heiman D."/>
            <person name="Howarth C."/>
            <person name="Larson L."/>
            <person name="Lui A."/>
            <person name="MacDonald P.J.P."/>
            <person name="Mehta T."/>
            <person name="Montmayeur A."/>
            <person name="Murphy C."/>
            <person name="Neiman D."/>
            <person name="Pearson M."/>
            <person name="Priest M."/>
            <person name="Roberts A."/>
            <person name="Saif S."/>
            <person name="Shea T."/>
            <person name="Shenoy N."/>
            <person name="Sisk P."/>
            <person name="Stolte C."/>
            <person name="Sykes S."/>
            <person name="Yandava C."/>
            <person name="Wortman J."/>
            <person name="Nusbaum C."/>
            <person name="Birren B."/>
        </authorList>
    </citation>
    <scope>NUCLEOTIDE SEQUENCE</scope>
    <source>
        <strain evidence="2">ATCC 64411</strain>
    </source>
</reference>
<reference evidence="3" key="5">
    <citation type="submission" date="2015-06" db="UniProtKB">
        <authorList>
            <consortium name="EnsemblFungi"/>
        </authorList>
    </citation>
    <scope>IDENTIFICATION</scope>
    <source>
        <strain evidence="3">ATCC 64411</strain>
    </source>
</reference>
<accession>A0A0C4E8B0</accession>
<feature type="compositionally biased region" description="Polar residues" evidence="1">
    <location>
        <begin position="170"/>
        <end position="181"/>
    </location>
</feature>
<dbReference type="AlphaFoldDB" id="A0A0C4E8B0"/>
<dbReference type="eggNOG" id="ENOG502TBWC">
    <property type="taxonomic scope" value="Eukaryota"/>
</dbReference>
<feature type="compositionally biased region" description="Polar residues" evidence="1">
    <location>
        <begin position="194"/>
        <end position="205"/>
    </location>
</feature>
<name>A0A0C4E8B0_MAGP6</name>
<evidence type="ECO:0000256" key="1">
    <source>
        <dbReference type="SAM" id="MobiDB-lite"/>
    </source>
</evidence>
<protein>
    <submittedName>
        <fullName evidence="2 3">Uncharacterized protein</fullName>
    </submittedName>
</protein>
<dbReference type="OrthoDB" id="10428430at2759"/>
<dbReference type="Proteomes" id="UP000011715">
    <property type="component" value="Unassembled WGS sequence"/>
</dbReference>
<evidence type="ECO:0000313" key="4">
    <source>
        <dbReference type="Proteomes" id="UP000011715"/>
    </source>
</evidence>
<reference evidence="2" key="2">
    <citation type="submission" date="2010-05" db="EMBL/GenBank/DDBJ databases">
        <title>The Genome Sequence of Magnaporthe poae strain ATCC 64411.</title>
        <authorList>
            <consortium name="The Broad Institute Genome Sequencing Platform"/>
            <consortium name="Broad Institute Genome Sequencing Center for Infectious Disease"/>
            <person name="Ma L.-J."/>
            <person name="Dead R."/>
            <person name="Young S."/>
            <person name="Zeng Q."/>
            <person name="Koehrsen M."/>
            <person name="Alvarado L."/>
            <person name="Berlin A."/>
            <person name="Chapman S.B."/>
            <person name="Chen Z."/>
            <person name="Freedman E."/>
            <person name="Gellesch M."/>
            <person name="Goldberg J."/>
            <person name="Griggs A."/>
            <person name="Gujja S."/>
            <person name="Heilman E.R."/>
            <person name="Heiman D."/>
            <person name="Hepburn T."/>
            <person name="Howarth C."/>
            <person name="Jen D."/>
            <person name="Larson L."/>
            <person name="Mehta T."/>
            <person name="Neiman D."/>
            <person name="Pearson M."/>
            <person name="Roberts A."/>
            <person name="Saif S."/>
            <person name="Shea T."/>
            <person name="Shenoy N."/>
            <person name="Sisk P."/>
            <person name="Stolte C."/>
            <person name="Sykes S."/>
            <person name="Walk T."/>
            <person name="White J."/>
            <person name="Yandava C."/>
            <person name="Haas B."/>
            <person name="Nusbaum C."/>
            <person name="Birren B."/>
        </authorList>
    </citation>
    <scope>NUCLEOTIDE SEQUENCE</scope>
    <source>
        <strain evidence="2">ATCC 64411</strain>
    </source>
</reference>
<sequence>MAPYSNYQAPATANTANVAWATYQAPSTTSYSHNTSPTGYQTTVSRYGGNLATSVHQAPGTGYYSITAPAAYQTPATPYASDPATTAYQAPATGTYESPGMAAAVTYDNTTMTGTEYVEMASAEQVPMETQQHTGAMTQRASSTNTAMYAPDRPISPAESEATVIYAPSGGQQARETSSQEVSDRARGKLPETSGGQEVSRTARSNPPDRIPIPESSSDLVQIPSLPAAHYQPVRMRQAVSRALLARRDRQGLTAVYPDRLPPDRYLRTHTRFTTSVKLLIPGSTQMVELLDYEIQVGGGLIINLVWGERSAPIAPAHLVRAEYEYTAQLGIDTVSHVTFMDVVYLRVKAMVLAAMVATGKDPDGRHVFTPEGLGWDEIRRGNSLMVLAEQAVGRPAVSVEVEGLYMNTPYMKLDDMTVWF</sequence>
<gene>
    <name evidence="2" type="ORF">MAPG_08810</name>
</gene>
<feature type="region of interest" description="Disordered" evidence="1">
    <location>
        <begin position="169"/>
        <end position="219"/>
    </location>
</feature>
<dbReference type="EMBL" id="GL876973">
    <property type="protein sequence ID" value="KLU89841.1"/>
    <property type="molecule type" value="Genomic_DNA"/>
</dbReference>
<evidence type="ECO:0000313" key="3">
    <source>
        <dbReference type="EnsemblFungi" id="MAPG_08810T0"/>
    </source>
</evidence>
<proteinExistence type="predicted"/>